<keyword evidence="2" id="KW-0813">Transport</keyword>
<evidence type="ECO:0000256" key="2">
    <source>
        <dbReference type="ARBA" id="ARBA00022448"/>
    </source>
</evidence>
<keyword evidence="5" id="KW-1133">Transmembrane helix</keyword>
<dbReference type="PROSITE" id="PS50850">
    <property type="entry name" value="MFS"/>
    <property type="match status" value="1"/>
</dbReference>
<evidence type="ECO:0000259" key="7">
    <source>
        <dbReference type="PROSITE" id="PS50850"/>
    </source>
</evidence>
<reference evidence="8 9" key="1">
    <citation type="submission" date="2019-01" db="EMBL/GenBank/DDBJ databases">
        <title>Sphingomonas mucosissima sp. nov. and Sphingomonas desiccabilis sp. nov., from biological soil crusts in the Colorado Plateau, USA.</title>
        <authorList>
            <person name="Zhu D."/>
        </authorList>
    </citation>
    <scope>NUCLEOTIDE SEQUENCE [LARGE SCALE GENOMIC DNA]</scope>
    <source>
        <strain evidence="8 9">CP1D</strain>
    </source>
</reference>
<organism evidence="8 9">
    <name type="scientific">Sphingomonas desiccabilis</name>
    <dbReference type="NCBI Taxonomy" id="429134"/>
    <lineage>
        <taxon>Bacteria</taxon>
        <taxon>Pseudomonadati</taxon>
        <taxon>Pseudomonadota</taxon>
        <taxon>Alphaproteobacteria</taxon>
        <taxon>Sphingomonadales</taxon>
        <taxon>Sphingomonadaceae</taxon>
        <taxon>Sphingomonas</taxon>
    </lineage>
</organism>
<dbReference type="GO" id="GO:0022857">
    <property type="term" value="F:transmembrane transporter activity"/>
    <property type="evidence" value="ECO:0007669"/>
    <property type="project" value="InterPro"/>
</dbReference>
<evidence type="ECO:0000256" key="3">
    <source>
        <dbReference type="ARBA" id="ARBA00022475"/>
    </source>
</evidence>
<accession>A0A4Q2IYB2</accession>
<dbReference type="GO" id="GO:0005886">
    <property type="term" value="C:plasma membrane"/>
    <property type="evidence" value="ECO:0007669"/>
    <property type="project" value="UniProtKB-SubCell"/>
</dbReference>
<dbReference type="Gene3D" id="1.20.1250.20">
    <property type="entry name" value="MFS general substrate transporter like domains"/>
    <property type="match status" value="1"/>
</dbReference>
<dbReference type="PANTHER" id="PTHR23501:SF38">
    <property type="entry name" value="PERMEASE"/>
    <property type="match status" value="1"/>
</dbReference>
<keyword evidence="3" id="KW-1003">Cell membrane</keyword>
<dbReference type="PANTHER" id="PTHR23501">
    <property type="entry name" value="MAJOR FACILITATOR SUPERFAMILY"/>
    <property type="match status" value="1"/>
</dbReference>
<evidence type="ECO:0000313" key="8">
    <source>
        <dbReference type="EMBL" id="RXZ34204.1"/>
    </source>
</evidence>
<dbReference type="RefSeq" id="WP_129340004.1">
    <property type="nucleotide sequence ID" value="NZ_JACIDD010000001.1"/>
</dbReference>
<dbReference type="Pfam" id="PF07690">
    <property type="entry name" value="MFS_1"/>
    <property type="match status" value="1"/>
</dbReference>
<evidence type="ECO:0000256" key="4">
    <source>
        <dbReference type="ARBA" id="ARBA00022692"/>
    </source>
</evidence>
<sequence length="514" mass="54764">MSLHLPHGLDPRNFLRPRRRGIASVHSEVRDGIVPAGERIAETTDQQGGAPASANYRTVALIIACAMFMENLDATVLATALPTMARDFGVRAPEMSIALTSYLLALAMFIPASGFVADRFGAKPVFRWAIAVFVLGSLACGLAPNLPTMAVARFLQGIGGAMMMPVGRLVLLRSVAKRDMVSAMSWLIMPALIGPILGPPVGGFIVTYADWRWIFWLNLPIGLVGFVLVGKFIADLREGEAQPFDRTGFILSAAALGCLLLGFEMVSRSEGAGIGVPLIVVGAVAGLFYLLHARRLEHPILDLSLMRVPTFRLSVLGGSLARITQGAQPFLLPLMMQLGFGLTAAQSGAMTVATAIGSFGMKGVARRLLHRFGFRSSLVVMGVLGTAAYAVCGLFRPDWPLAAIFAVLVVSGFLMSFQFTAYNTIAYDEIGKERMSAATSFYSTFQQLMLSLGICTASVALQVSMDASGRASPGFPDFSAAFWTVTAISLAALFVNLRFDPQAGAELSGRAKPA</sequence>
<evidence type="ECO:0000256" key="6">
    <source>
        <dbReference type="ARBA" id="ARBA00023136"/>
    </source>
</evidence>
<keyword evidence="6" id="KW-0472">Membrane</keyword>
<dbReference type="CDD" id="cd17503">
    <property type="entry name" value="MFS_LmrB_MDR_like"/>
    <property type="match status" value="1"/>
</dbReference>
<dbReference type="Gene3D" id="1.20.1720.10">
    <property type="entry name" value="Multidrug resistance protein D"/>
    <property type="match status" value="1"/>
</dbReference>
<evidence type="ECO:0000256" key="1">
    <source>
        <dbReference type="ARBA" id="ARBA00004651"/>
    </source>
</evidence>
<feature type="domain" description="Major facilitator superfamily (MFS) profile" evidence="7">
    <location>
        <begin position="59"/>
        <end position="504"/>
    </location>
</feature>
<protein>
    <submittedName>
        <fullName evidence="8">DHA2 family efflux MFS transporter permease subunit</fullName>
    </submittedName>
</protein>
<dbReference type="InterPro" id="IPR020846">
    <property type="entry name" value="MFS_dom"/>
</dbReference>
<comment type="subcellular location">
    <subcellularLocation>
        <location evidence="1">Cell membrane</location>
        <topology evidence="1">Multi-pass membrane protein</topology>
    </subcellularLocation>
</comment>
<dbReference type="InterPro" id="IPR011701">
    <property type="entry name" value="MFS"/>
</dbReference>
<evidence type="ECO:0000256" key="5">
    <source>
        <dbReference type="ARBA" id="ARBA00022989"/>
    </source>
</evidence>
<dbReference type="Proteomes" id="UP000292347">
    <property type="component" value="Unassembled WGS sequence"/>
</dbReference>
<proteinExistence type="predicted"/>
<dbReference type="AlphaFoldDB" id="A0A4Q2IYB2"/>
<comment type="caution">
    <text evidence="8">The sequence shown here is derived from an EMBL/GenBank/DDBJ whole genome shotgun (WGS) entry which is preliminary data.</text>
</comment>
<evidence type="ECO:0000313" key="9">
    <source>
        <dbReference type="Proteomes" id="UP000292347"/>
    </source>
</evidence>
<name>A0A4Q2IYB2_9SPHN</name>
<dbReference type="InterPro" id="IPR036259">
    <property type="entry name" value="MFS_trans_sf"/>
</dbReference>
<dbReference type="NCBIfam" id="TIGR00711">
    <property type="entry name" value="efflux_EmrB"/>
    <property type="match status" value="1"/>
</dbReference>
<dbReference type="SUPFAM" id="SSF103473">
    <property type="entry name" value="MFS general substrate transporter"/>
    <property type="match status" value="1"/>
</dbReference>
<dbReference type="EMBL" id="SDPT01000001">
    <property type="protein sequence ID" value="RXZ34204.1"/>
    <property type="molecule type" value="Genomic_DNA"/>
</dbReference>
<gene>
    <name evidence="8" type="ORF">EO081_00330</name>
</gene>
<keyword evidence="9" id="KW-1185">Reference proteome</keyword>
<dbReference type="InterPro" id="IPR004638">
    <property type="entry name" value="EmrB-like"/>
</dbReference>
<keyword evidence="4" id="KW-0812">Transmembrane</keyword>
<dbReference type="OrthoDB" id="9812221at2"/>